<protein>
    <submittedName>
        <fullName evidence="1">DUF2267 domain-containing protein</fullName>
    </submittedName>
</protein>
<comment type="caution">
    <text evidence="1">The sequence shown here is derived from an EMBL/GenBank/DDBJ whole genome shotgun (WGS) entry which is preliminary data.</text>
</comment>
<keyword evidence="2" id="KW-1185">Reference proteome</keyword>
<dbReference type="Pfam" id="PF10025">
    <property type="entry name" value="DUF2267"/>
    <property type="match status" value="1"/>
</dbReference>
<reference evidence="1 2" key="1">
    <citation type="journal article" date="2019" name="Int. J. Syst. Evol. Microbiol.">
        <title>The Global Catalogue of Microorganisms (GCM) 10K type strain sequencing project: providing services to taxonomists for standard genome sequencing and annotation.</title>
        <authorList>
            <consortium name="The Broad Institute Genomics Platform"/>
            <consortium name="The Broad Institute Genome Sequencing Center for Infectious Disease"/>
            <person name="Wu L."/>
            <person name="Ma J."/>
        </authorList>
    </citation>
    <scope>NUCLEOTIDE SEQUENCE [LARGE SCALE GENOMIC DNA]</scope>
    <source>
        <strain evidence="1 2">CGMCC 1.12125</strain>
    </source>
</reference>
<name>A0ABD6CGM2_9EURY</name>
<dbReference type="InterPro" id="IPR038282">
    <property type="entry name" value="DUF2267_sf"/>
</dbReference>
<proteinExistence type="predicted"/>
<dbReference type="InterPro" id="IPR018727">
    <property type="entry name" value="DUF2267"/>
</dbReference>
<dbReference type="Proteomes" id="UP001597119">
    <property type="component" value="Unassembled WGS sequence"/>
</dbReference>
<dbReference type="RefSeq" id="WP_247381043.1">
    <property type="nucleotide sequence ID" value="NZ_JALLGV010000009.1"/>
</dbReference>
<gene>
    <name evidence="1" type="ORF">ACFR9U_21050</name>
</gene>
<evidence type="ECO:0000313" key="2">
    <source>
        <dbReference type="Proteomes" id="UP001597119"/>
    </source>
</evidence>
<dbReference type="AlphaFoldDB" id="A0ABD6CGM2"/>
<sequence>MRTDYDTLMDDFASRANIGNLANAERAAIETLLTFGEYISSTEADALGVVLPGALGDAVTEFRAESPDDPSVERFVSQVAERQGFGTQPTEALGHTRAILATIAAHGGHEELQRTRDQLPAEFESLFEPAELAG</sequence>
<dbReference type="Gene3D" id="1.10.490.110">
    <property type="entry name" value="Uncharacterized conserved protein DUF2267"/>
    <property type="match status" value="1"/>
</dbReference>
<dbReference type="EMBL" id="JBHUDJ010000015">
    <property type="protein sequence ID" value="MFD1589472.1"/>
    <property type="molecule type" value="Genomic_DNA"/>
</dbReference>
<organism evidence="1 2">
    <name type="scientific">Halorientalis brevis</name>
    <dbReference type="NCBI Taxonomy" id="1126241"/>
    <lineage>
        <taxon>Archaea</taxon>
        <taxon>Methanobacteriati</taxon>
        <taxon>Methanobacteriota</taxon>
        <taxon>Stenosarchaea group</taxon>
        <taxon>Halobacteria</taxon>
        <taxon>Halobacteriales</taxon>
        <taxon>Haloarculaceae</taxon>
        <taxon>Halorientalis</taxon>
    </lineage>
</organism>
<evidence type="ECO:0000313" key="1">
    <source>
        <dbReference type="EMBL" id="MFD1589472.1"/>
    </source>
</evidence>
<accession>A0ABD6CGM2</accession>